<dbReference type="AlphaFoldDB" id="A0A1L5P8G2"/>
<sequence>MNAAGGDRTERAGMAPLKKRLGKDGLSDRRRDVILLQPGEGRHYRLGLLTGVFKADEAKTEAAYSVSEWILEPGLNGIGEHSHVANDEVFYVLEGVPEILIGNCWRYCTPGTFLRIPAGTLHDFRNTGEATARLLNLFIPGGFERNMPRICAWFSDQEKL</sequence>
<evidence type="ECO:0000259" key="1">
    <source>
        <dbReference type="Pfam" id="PF07883"/>
    </source>
</evidence>
<organism evidence="2 3">
    <name type="scientific">Rhizobium etli 8C-3</name>
    <dbReference type="NCBI Taxonomy" id="538025"/>
    <lineage>
        <taxon>Bacteria</taxon>
        <taxon>Pseudomonadati</taxon>
        <taxon>Pseudomonadota</taxon>
        <taxon>Alphaproteobacteria</taxon>
        <taxon>Hyphomicrobiales</taxon>
        <taxon>Rhizobiaceae</taxon>
        <taxon>Rhizobium/Agrobacterium group</taxon>
        <taxon>Rhizobium</taxon>
    </lineage>
</organism>
<dbReference type="SUPFAM" id="SSF51182">
    <property type="entry name" value="RmlC-like cupins"/>
    <property type="match status" value="1"/>
</dbReference>
<dbReference type="Proteomes" id="UP000185109">
    <property type="component" value="Chromosome"/>
</dbReference>
<dbReference type="Pfam" id="PF07883">
    <property type="entry name" value="Cupin_2"/>
    <property type="match status" value="1"/>
</dbReference>
<dbReference type="EMBL" id="CP017241">
    <property type="protein sequence ID" value="APO76469.1"/>
    <property type="molecule type" value="Genomic_DNA"/>
</dbReference>
<dbReference type="PANTHER" id="PTHR36440">
    <property type="entry name" value="PUTATIVE (AFU_ORTHOLOGUE AFUA_8G07350)-RELATED"/>
    <property type="match status" value="1"/>
</dbReference>
<reference evidence="2 3" key="1">
    <citation type="submission" date="2016-09" db="EMBL/GenBank/DDBJ databases">
        <title>The complete genome sequences of Rhizobium gallicum, symbiovars gallicum and phaseoli, symbionts associated to common bean (Phaseolus vulgaris).</title>
        <authorList>
            <person name="Bustos P."/>
            <person name="Santamaria R.I."/>
            <person name="Perez-Carrascal O.M."/>
            <person name="Juarez S."/>
            <person name="Lozano L."/>
            <person name="Martinez-Flores I."/>
            <person name="Martinez-Romero E."/>
            <person name="Cevallos M."/>
            <person name="Romero D."/>
            <person name="Davila G."/>
            <person name="Gonzalez V."/>
        </authorList>
    </citation>
    <scope>NUCLEOTIDE SEQUENCE [LARGE SCALE GENOMIC DNA]</scope>
    <source>
        <strain evidence="2 3">8C-3</strain>
    </source>
</reference>
<dbReference type="Gene3D" id="2.60.120.10">
    <property type="entry name" value="Jelly Rolls"/>
    <property type="match status" value="1"/>
</dbReference>
<dbReference type="InterPro" id="IPR011051">
    <property type="entry name" value="RmlC_Cupin_sf"/>
</dbReference>
<gene>
    <name evidence="2" type="ORF">AM571_CH03678</name>
</gene>
<dbReference type="RefSeq" id="WP_237358508.1">
    <property type="nucleotide sequence ID" value="NZ_CP017241.1"/>
</dbReference>
<name>A0A1L5P8G2_RHIET</name>
<accession>A0A1L5P8G2</accession>
<protein>
    <submittedName>
        <fullName evidence="2">Cupin 2 domain-containing protein</fullName>
    </submittedName>
</protein>
<proteinExistence type="predicted"/>
<dbReference type="InterPro" id="IPR013096">
    <property type="entry name" value="Cupin_2"/>
</dbReference>
<dbReference type="InterPro" id="IPR053146">
    <property type="entry name" value="QDO-like"/>
</dbReference>
<dbReference type="PANTHER" id="PTHR36440:SF1">
    <property type="entry name" value="PUTATIVE (AFU_ORTHOLOGUE AFUA_8G07350)-RELATED"/>
    <property type="match status" value="1"/>
</dbReference>
<evidence type="ECO:0000313" key="2">
    <source>
        <dbReference type="EMBL" id="APO76469.1"/>
    </source>
</evidence>
<feature type="domain" description="Cupin type-2" evidence="1">
    <location>
        <begin position="69"/>
        <end position="137"/>
    </location>
</feature>
<dbReference type="InterPro" id="IPR014710">
    <property type="entry name" value="RmlC-like_jellyroll"/>
</dbReference>
<evidence type="ECO:0000313" key="3">
    <source>
        <dbReference type="Proteomes" id="UP000185109"/>
    </source>
</evidence>